<gene>
    <name evidence="2" type="ORF">GMARGA_LOCUS15169</name>
</gene>
<evidence type="ECO:0000313" key="2">
    <source>
        <dbReference type="EMBL" id="CAG8738929.1"/>
    </source>
</evidence>
<accession>A0ABN7V8G8</accession>
<dbReference type="PROSITE" id="PS51257">
    <property type="entry name" value="PROKAR_LIPOPROTEIN"/>
    <property type="match status" value="1"/>
</dbReference>
<sequence>MKVIKTPSLEVVIVVSYPGYTSVIACVNIVISFVRLFTDISCLVVSLGTTAGIDVVFAVIIIVVVIVTAGVTEGVAGVVRIAGVIRIAKVAGVAEDAEDLETCAITVVVGTV</sequence>
<keyword evidence="1" id="KW-0472">Membrane</keyword>
<evidence type="ECO:0000256" key="1">
    <source>
        <dbReference type="SAM" id="Phobius"/>
    </source>
</evidence>
<organism evidence="2 3">
    <name type="scientific">Gigaspora margarita</name>
    <dbReference type="NCBI Taxonomy" id="4874"/>
    <lineage>
        <taxon>Eukaryota</taxon>
        <taxon>Fungi</taxon>
        <taxon>Fungi incertae sedis</taxon>
        <taxon>Mucoromycota</taxon>
        <taxon>Glomeromycotina</taxon>
        <taxon>Glomeromycetes</taxon>
        <taxon>Diversisporales</taxon>
        <taxon>Gigasporaceae</taxon>
        <taxon>Gigaspora</taxon>
    </lineage>
</organism>
<protein>
    <submittedName>
        <fullName evidence="2">22001_t:CDS:1</fullName>
    </submittedName>
</protein>
<comment type="caution">
    <text evidence="2">The sequence shown here is derived from an EMBL/GenBank/DDBJ whole genome shotgun (WGS) entry which is preliminary data.</text>
</comment>
<dbReference type="EMBL" id="CAJVQB010010335">
    <property type="protein sequence ID" value="CAG8738929.1"/>
    <property type="molecule type" value="Genomic_DNA"/>
</dbReference>
<keyword evidence="1" id="KW-1133">Transmembrane helix</keyword>
<keyword evidence="1" id="KW-0812">Transmembrane</keyword>
<evidence type="ECO:0000313" key="3">
    <source>
        <dbReference type="Proteomes" id="UP000789901"/>
    </source>
</evidence>
<keyword evidence="3" id="KW-1185">Reference proteome</keyword>
<feature type="transmembrane region" description="Helical" evidence="1">
    <location>
        <begin position="12"/>
        <end position="35"/>
    </location>
</feature>
<name>A0ABN7V8G8_GIGMA</name>
<proteinExistence type="predicted"/>
<dbReference type="Proteomes" id="UP000789901">
    <property type="component" value="Unassembled WGS sequence"/>
</dbReference>
<feature type="transmembrane region" description="Helical" evidence="1">
    <location>
        <begin position="55"/>
        <end position="79"/>
    </location>
</feature>
<reference evidence="2 3" key="1">
    <citation type="submission" date="2021-06" db="EMBL/GenBank/DDBJ databases">
        <authorList>
            <person name="Kallberg Y."/>
            <person name="Tangrot J."/>
            <person name="Rosling A."/>
        </authorList>
    </citation>
    <scope>NUCLEOTIDE SEQUENCE [LARGE SCALE GENOMIC DNA]</scope>
    <source>
        <strain evidence="2 3">120-4 pot B 10/14</strain>
    </source>
</reference>